<comment type="similarity">
    <text evidence="1">Belongs to the VPS13 family.</text>
</comment>
<dbReference type="InterPro" id="IPR035992">
    <property type="entry name" value="Ricin_B-like_lectins"/>
</dbReference>
<dbReference type="PANTHER" id="PTHR16166:SF141">
    <property type="entry name" value="INTERMEMBRANE LIPID TRANSFER PROTEIN VPS13D"/>
    <property type="match status" value="1"/>
</dbReference>
<keyword evidence="3" id="KW-0445">Lipid transport</keyword>
<dbReference type="GO" id="GO:0006869">
    <property type="term" value="P:lipid transport"/>
    <property type="evidence" value="ECO:0007669"/>
    <property type="project" value="UniProtKB-KW"/>
</dbReference>
<dbReference type="STRING" id="1965070.A0A3S3NLE7"/>
<keyword evidence="2" id="KW-0813">Transport</keyword>
<organism evidence="6 7">
    <name type="scientific">Dinothrombium tinctorium</name>
    <dbReference type="NCBI Taxonomy" id="1965070"/>
    <lineage>
        <taxon>Eukaryota</taxon>
        <taxon>Metazoa</taxon>
        <taxon>Ecdysozoa</taxon>
        <taxon>Arthropoda</taxon>
        <taxon>Chelicerata</taxon>
        <taxon>Arachnida</taxon>
        <taxon>Acari</taxon>
        <taxon>Acariformes</taxon>
        <taxon>Trombidiformes</taxon>
        <taxon>Prostigmata</taxon>
        <taxon>Anystina</taxon>
        <taxon>Parasitengona</taxon>
        <taxon>Trombidioidea</taxon>
        <taxon>Trombidiidae</taxon>
        <taxon>Dinothrombium</taxon>
    </lineage>
</organism>
<reference evidence="6 7" key="1">
    <citation type="journal article" date="2018" name="Gigascience">
        <title>Genomes of trombidid mites reveal novel predicted allergens and laterally-transferred genes associated with secondary metabolism.</title>
        <authorList>
            <person name="Dong X."/>
            <person name="Chaisiri K."/>
            <person name="Xia D."/>
            <person name="Armstrong S.D."/>
            <person name="Fang Y."/>
            <person name="Donnelly M.J."/>
            <person name="Kadowaki T."/>
            <person name="McGarry J.W."/>
            <person name="Darby A.C."/>
            <person name="Makepeace B.L."/>
        </authorList>
    </citation>
    <scope>NUCLEOTIDE SEQUENCE [LARGE SCALE GENOMIC DNA]</scope>
    <source>
        <strain evidence="6">UoL-WK</strain>
    </source>
</reference>
<dbReference type="CDD" id="cd14306">
    <property type="entry name" value="UBA_VP13D"/>
    <property type="match status" value="1"/>
</dbReference>
<dbReference type="EMBL" id="NCKU01005110">
    <property type="protein sequence ID" value="RWS05004.1"/>
    <property type="molecule type" value="Genomic_DNA"/>
</dbReference>
<dbReference type="InterPro" id="IPR009060">
    <property type="entry name" value="UBA-like_sf"/>
</dbReference>
<dbReference type="GO" id="GO:0045053">
    <property type="term" value="P:protein retention in Golgi apparatus"/>
    <property type="evidence" value="ECO:0007669"/>
    <property type="project" value="TreeGrafter"/>
</dbReference>
<dbReference type="CDD" id="cd23453">
    <property type="entry name" value="beta-trefoil_Ricin_VPS13D"/>
    <property type="match status" value="1"/>
</dbReference>
<evidence type="ECO:0000256" key="3">
    <source>
        <dbReference type="ARBA" id="ARBA00023055"/>
    </source>
</evidence>
<dbReference type="Gene3D" id="2.80.10.50">
    <property type="match status" value="1"/>
</dbReference>
<evidence type="ECO:0000256" key="4">
    <source>
        <dbReference type="SAM" id="MobiDB-lite"/>
    </source>
</evidence>
<sequence>MLERLIAWVLNSYIGEYFGNVNTDQLSVALHQGEVELDGLPLKVESLRHWGLPVDVKAGYIGKIRLKVPVYRIRSDPWLISIEELYVVAHSLTDFTYNEAIEKQFMQDYKLQLLDALELRWKSQYESIEEQSYYASSYTSWLSFGASVVSNIIENVQLKIKSVHIRYEDSTSIQGCQIACGIVVRDLYAQSADKDLDSKFNSKEMFDCMKKAVTLEGFDVYWDTHVDLIGDLELSDIVSSMRRLMDTSQIEPGDCDHNYILYSVCGQAQLVRNLSEKPLRSRSTPRLSFDLILERFPLTLNVLQYKQMLEWADEFSRTSTIWKFRKWRPMVPIKESPAAWWKYAANAHLEQWKSRIQCRKWSFITKRVKDILSYKYVYFVHLTQPETLTKEMKELKDRIETDLNFDELCIIREIVYNFVKKTNTKHIHQETSSTNSSSNSGGSWLSWITGWSTQQPDQEIEKTKDENAETESVFKSGSFEDHFLFDNIENDTFLRRDYVFAHINLIVQQASFTLVSDISLSPQKLCALSPSNSSIHLRMQPILELEFNFMRLWIELRPRVRSYKLDIKLKGLNVKDKMSEKPIFEYLISPQKSHSSGDEMQRSSALMVNRNAGSSNDVNSSQEEAAKNETKEEYLFEFIFEKKPLSTSYATELACCKKVCVRSLPLEIIYNQKTFEAFLNFFSSKKAKTGQKSKLTTAARTHYEQLKKQTRAGIQNAVGNLFESGRVNIESYRYLSATKWLINLDIRAPQIIIPENLLDLNSTLIIFDLGRLQFKNTKNGSNDGTQKQTGEDKSFDTDSETEMKSISNEEFQKFVMKTAYEEYILDLSDIQVLVGKAGSNWQFGLGRGSGPMHILNRFSISLQMERRKSPNDTLTPRVLLKGSLPKLAAYLNEHKMRALLRCLRNIVEKTHDDRHIKPIDSEIESSVLEYIETANFSSIIEQQDTDVIFFVCQFCIDEVSVAIQSQGENLVEFQVSGVEAKYQRKPKKNVVSLCVHGLLLIDAYQKFGNEFDVLMASHRDVRIVNSNENLDNSLFASNFSKRIINHGNKSDYLISAEYVLHEKDYKQTISVLFNNLDVVANQETIIELVNFFKNIIPYSSKTRKNLSRHPSSASKHPKSHLYTTDLNFNFKRLNILLLRASYLAEENKSLDRKLATATMSGTTISAHIESSNIVIQGSLSAVHLIDLVDDISLQKHQRVLSIAPDTSCEDSLKLVEDSFYQPLSKLWEPSNDKALTFIITRNNRDDTLTINSSISSLSYDHSTKLFRELTLCASEFKYYMSVVLNTIKNKATEVAMEIVTKAKHDLNPNYLEMEIKPDSIESNLIASQSRVKELVIILDLSKINMRFSYNDFTLIAHILNSLPKETKVHFRTPQNLEKGEDEEEQPVFALPSHIQKLQTLGFSKDDCIQSLQACHGNLNDAALWLTQNASTVNINQAAITPLKLCTVLSIHMKNGILCLIDDCKDTDVPLFEIGFTDMELSQKGDDNNFVGRAKSILTCDYFNRSLSGWEPLLEPWRVDFNWEYELRKQIPSKLSLGFDSEEPLNIVITSTFLDLYKTVRENWIEDYNQLQNSNVPIIRQHSPFVPFAIKNETGNKLYFYTVTSSVNDYVFSPKTPPVAEVSKLISYITGDASTPRIPQSRRESQITQQSTSNDIVQKQNNWIPVEPNEVIPFSFEDQSMTRHQNLHVLKSHKIVVYVEGWQQVFPVSVDKVGIYFREAKPEVIQNESARIVFDISLEPNARKMITVRSALLVFNRTPNTIELQFEVKDNPTFYLVPDATMSVPLSLVRSKMRVRPCEAGVFKCKEPLKWEHVRRPNEASGELLVCSPISVTGQQHSSYTNSLPYYISVSVNRLNFPPDSNFQRLQSFRALPAHRISLLPPVQITNLLPYEIRFGLQNSTSFANVKPGKKHCLQNIDTTKEFTLFFSLDNFPKSNPLTIIPGSARDYTIPLEIFDRKDRPLILQAQITAVSHSHAFSIVISCRYWLINRTGLPLVFKQDSIDHEAAGQFDEHEVARCIVPLLFNFMERDGSLACKVRLGKSLGRSCWTNSFFLHPGTRVRRLRIASNDPRRPDNVYEIGIDVVEGRGRYRGTLMVTFSPRYQIENTSSFKLEVIQKFAAYSDEIMTDNIITVMSNSNVAFQWSRTDQDKLLCVRIASLPNCHWSGGFAIEPNSFHLNVRDESGKSHFIRVEILLEKATFFIVFSDAINLPPPIRIDNFSEVPIEFFQTNITHPWMKTIVRPRSSLPYAWDESTLNPYITVCAPGGCSATYNMNSLRPGDTLTYENFFYIAFKGTFLAVEEDGVNVMPLKANDIKSLQLVLDVPEGSTDVILNIKEPGKRSQLWRIGSDGGRIHHEGSSPPRDPRNTFLRSERNDFVLDISTHCVVPGEVPLMIRKIDNKRSFTQFWKFTSDNRLVCEHPDLCVQPKGGFLGLKAGNQAVLAKMQSVTYVLMENGTPFEQAIEKQKMRKGSGMLAVQVLNDGPTRVLQIVDVRNIPASGLRALDKQLVISNDAKSGFRGWLGFELKLNINASSFGFSLVNKYNEELLYASLGEVIFEYYYKLIEHFFNCSVRYFQVDNQLREAEKPVVLCNTELDANDPMSHFPVLSISVHKLILPQIEIEFFERVQVKIRDITLNVEELLLLKLFQFFSYPEIENDTEVIDDNEEMNVHKAITSALSKSPRLYFTTLEIELNCVKLSVLSTSHLPQELSLIKKKANLRLIRFEDVSIQLLPFQKNYSLETFHFLLNAMFQHYKMQLKSQSAKILGAVDFLGNPIGFVNDVADGLNEFITEGNVHGLISNIAHAFSDSTAKFTSALSDSLGIVAMDARHEEIRKRIKQENNDYLKAGFKGLGVGLLGGLFSIVSQTYSGVSNDGVPGFFSGFGKGVIGTFTKPAVGMLDFATSAASVVRDSSRKTSSTSSQMEKTRLPRQCYGVTWLLLPRFDVEQSVAQQFFFKFITDKEEGEMFISFATVLPNIAVLITSEKVRFISWGEELSEKGKVQVAVSFQNLVRCQTFTEMNVPGSGVFRYYIILSVDSESSISTIGKFDTIIEFKSNRIRVRSATRQTAIEVTEHINCAKTNFDERKFTLLLI</sequence>
<feature type="domain" description="UBA" evidence="5">
    <location>
        <begin position="1381"/>
        <end position="1428"/>
    </location>
</feature>
<evidence type="ECO:0000256" key="1">
    <source>
        <dbReference type="ARBA" id="ARBA00006545"/>
    </source>
</evidence>
<feature type="compositionally biased region" description="Polar residues" evidence="4">
    <location>
        <begin position="777"/>
        <end position="788"/>
    </location>
</feature>
<comment type="caution">
    <text evidence="6">The sequence shown here is derived from an EMBL/GenBank/DDBJ whole genome shotgun (WGS) entry which is preliminary data.</text>
</comment>
<evidence type="ECO:0000259" key="5">
    <source>
        <dbReference type="PROSITE" id="PS50030"/>
    </source>
</evidence>
<dbReference type="InterPro" id="IPR009543">
    <property type="entry name" value="VPS13_VAB"/>
</dbReference>
<dbReference type="Pfam" id="PF25036">
    <property type="entry name" value="VPS13_VAB"/>
    <property type="match status" value="1"/>
</dbReference>
<dbReference type="PROSITE" id="PS50030">
    <property type="entry name" value="UBA"/>
    <property type="match status" value="1"/>
</dbReference>
<dbReference type="Proteomes" id="UP000285301">
    <property type="component" value="Unassembled WGS sequence"/>
</dbReference>
<feature type="region of interest" description="Disordered" evidence="4">
    <location>
        <begin position="777"/>
        <end position="800"/>
    </location>
</feature>
<proteinExistence type="inferred from homology"/>
<dbReference type="InterPro" id="IPR026847">
    <property type="entry name" value="VPS13"/>
</dbReference>
<evidence type="ECO:0000313" key="6">
    <source>
        <dbReference type="EMBL" id="RWS05004.1"/>
    </source>
</evidence>
<dbReference type="Pfam" id="PF12624">
    <property type="entry name" value="VPS13_N"/>
    <property type="match status" value="1"/>
</dbReference>
<dbReference type="PANTHER" id="PTHR16166">
    <property type="entry name" value="VACUOLAR PROTEIN SORTING-ASSOCIATED PROTEIN VPS13"/>
    <property type="match status" value="1"/>
</dbReference>
<dbReference type="OrthoDB" id="272810at2759"/>
<protein>
    <submittedName>
        <fullName evidence="6">Vacuolar protein sorting-associated protein 13D-like protein</fullName>
    </submittedName>
</protein>
<dbReference type="InterPro" id="IPR026854">
    <property type="entry name" value="VPS13_N"/>
</dbReference>
<dbReference type="SMART" id="SM00165">
    <property type="entry name" value="UBA"/>
    <property type="match status" value="1"/>
</dbReference>
<dbReference type="Gene3D" id="1.10.8.10">
    <property type="entry name" value="DNA helicase RuvA subunit, C-terminal domain"/>
    <property type="match status" value="1"/>
</dbReference>
<dbReference type="SUPFAM" id="SSF46934">
    <property type="entry name" value="UBA-like"/>
    <property type="match status" value="1"/>
</dbReference>
<keyword evidence="7" id="KW-1185">Reference proteome</keyword>
<dbReference type="Pfam" id="PF00627">
    <property type="entry name" value="UBA"/>
    <property type="match status" value="1"/>
</dbReference>
<name>A0A3S3NLE7_9ACAR</name>
<dbReference type="InterPro" id="IPR041969">
    <property type="entry name" value="VP13D_UBA"/>
</dbReference>
<evidence type="ECO:0000313" key="7">
    <source>
        <dbReference type="Proteomes" id="UP000285301"/>
    </source>
</evidence>
<dbReference type="GO" id="GO:0006623">
    <property type="term" value="P:protein targeting to vacuole"/>
    <property type="evidence" value="ECO:0007669"/>
    <property type="project" value="TreeGrafter"/>
</dbReference>
<gene>
    <name evidence="6" type="ORF">B4U79_09488</name>
</gene>
<dbReference type="InterPro" id="IPR015940">
    <property type="entry name" value="UBA"/>
</dbReference>
<accession>A0A3S3NLE7</accession>
<dbReference type="GO" id="GO:0007005">
    <property type="term" value="P:mitochondrion organization"/>
    <property type="evidence" value="ECO:0007669"/>
    <property type="project" value="TreeGrafter"/>
</dbReference>
<evidence type="ECO:0000256" key="2">
    <source>
        <dbReference type="ARBA" id="ARBA00022448"/>
    </source>
</evidence>
<dbReference type="SUPFAM" id="SSF50370">
    <property type="entry name" value="Ricin B-like lectins"/>
    <property type="match status" value="1"/>
</dbReference>